<keyword evidence="2" id="KW-1185">Reference proteome</keyword>
<evidence type="ECO:0000313" key="2">
    <source>
        <dbReference type="Proteomes" id="UP001150830"/>
    </source>
</evidence>
<dbReference type="Proteomes" id="UP001150830">
    <property type="component" value="Unassembled WGS sequence"/>
</dbReference>
<dbReference type="RefSeq" id="WP_283173391.1">
    <property type="nucleotide sequence ID" value="NZ_JAPNOA010000024.1"/>
</dbReference>
<gene>
    <name evidence="1" type="ORF">OUO13_08265</name>
</gene>
<reference evidence="1" key="1">
    <citation type="submission" date="2022-11" db="EMBL/GenBank/DDBJ databases">
        <title>Parathalassolutuus dongxingensis gen. nov., sp. nov., a novel member of family Oceanospirillaceae isolated from a coastal shrimp pond in Guangxi, China.</title>
        <authorList>
            <person name="Chen H."/>
        </authorList>
    </citation>
    <scope>NUCLEOTIDE SEQUENCE</scope>
    <source>
        <strain evidence="1">G-43</strain>
    </source>
</reference>
<evidence type="ECO:0000313" key="1">
    <source>
        <dbReference type="EMBL" id="MCY0965176.1"/>
    </source>
</evidence>
<dbReference type="EMBL" id="JAPNOA010000024">
    <property type="protein sequence ID" value="MCY0965176.1"/>
    <property type="molecule type" value="Genomic_DNA"/>
</dbReference>
<protein>
    <submittedName>
        <fullName evidence="1">Uncharacterized protein</fullName>
    </submittedName>
</protein>
<name>A0A9X3EJ36_9GAMM</name>
<sequence length="235" mass="25085">MGFLSSIVDGVSNVVSSICRVGGAIASTVAQIAPVLKPLIATMHPVVRAVVAVLTVVGQALNILKPDEKVEELGDRALQAAEQDETLVPENFSDYNEYLKEIRSIELDPEKTEKNLKDGSAVLTGLATVATAIEKGNNLREGSAVDLLKVVIADPDFFNSYRLKSLITENADFGSILKYIDGKLGNAETDALYDKLFSIEKNTNPAAERGQFEGALYDVKANAAKTIKDATGGAE</sequence>
<dbReference type="AlphaFoldDB" id="A0A9X3EJ36"/>
<organism evidence="1 2">
    <name type="scientific">Parathalassolituus penaei</name>
    <dbReference type="NCBI Taxonomy" id="2997323"/>
    <lineage>
        <taxon>Bacteria</taxon>
        <taxon>Pseudomonadati</taxon>
        <taxon>Pseudomonadota</taxon>
        <taxon>Gammaproteobacteria</taxon>
        <taxon>Oceanospirillales</taxon>
        <taxon>Oceanospirillaceae</taxon>
        <taxon>Parathalassolituus</taxon>
    </lineage>
</organism>
<accession>A0A9X3EJ36</accession>
<comment type="caution">
    <text evidence="1">The sequence shown here is derived from an EMBL/GenBank/DDBJ whole genome shotgun (WGS) entry which is preliminary data.</text>
</comment>
<proteinExistence type="predicted"/>